<dbReference type="FunFam" id="3.30.160.60:FF:000100">
    <property type="entry name" value="Zinc finger 45-like"/>
    <property type="match status" value="1"/>
</dbReference>
<dbReference type="SMART" id="SM00355">
    <property type="entry name" value="ZnF_C2H2"/>
    <property type="match status" value="3"/>
</dbReference>
<dbReference type="PROSITE" id="PS00028">
    <property type="entry name" value="ZINC_FINGER_C2H2_1"/>
    <property type="match status" value="2"/>
</dbReference>
<feature type="compositionally biased region" description="Basic and acidic residues" evidence="8">
    <location>
        <begin position="469"/>
        <end position="478"/>
    </location>
</feature>
<sequence>DLITPCERCKAMKRDVFQIVGPDPATPSPQRLFFSTGEIRLCFKICCPPAHHLHGNEDSEYILIFELHHGKRVLMSETVKGVRPGLIPEHVLLESKGGSLVSVSPRTIKRKVSSSPISPEATYHGDMEESLSRKRSALMSLSNLVAEELTVNGEKTECSAEAEDDAESATMESPSPTAVVPESPESFGRGMDEHAPATGATWSAEADEPLGDYGPNGPQSEDYHDSEPTSPATASAKHGKRRNEPHELSELGIGQRASANLHAAYVNGQLRERSKLGLPVDGLALPGSGDRSKNSSKPKPSHACPEPDCDKSFSRLFNLRSHMRTHSKARPFVCSSCNFAFSRRHDRDRHAKKHLSEKPYKCVVCEATFVRQDALVRHLRMDGVQNACMAAMEQRSLLELGNSASGQQRANGEKNQDIASLTELVKSKDHDLLPAKSDDDARAAQGMSDLSKDSERAKRAAGSEPSPQENRDKVKVEPGLDSTEQTRSSASVAKAQRARLSRAPSPRAEKSSHDAGIAERPLNYDSASTKSLYNSSGVRFDKEVAHSSPDYYVDDRYPHPRSFYPSPPRSHSRSHSQSNSFSGPDMVHLGSGHYESSGSPGSHSHHTPEGQKQHWPMSHSYRESHSNHLSYSSGFAATSSRSHERTGSHHYPRGGYHPSMHPEHGQDRYGSMSSYSSRDGSVSGFDRQDESPNHVMSRQRSPEPNEDPEDKSMFDAAMGLLHIRSAQW</sequence>
<organism evidence="10 11">
    <name type="scientific">Lunasporangiospora selenospora</name>
    <dbReference type="NCBI Taxonomy" id="979761"/>
    <lineage>
        <taxon>Eukaryota</taxon>
        <taxon>Fungi</taxon>
        <taxon>Fungi incertae sedis</taxon>
        <taxon>Mucoromycota</taxon>
        <taxon>Mortierellomycotina</taxon>
        <taxon>Mortierellomycetes</taxon>
        <taxon>Mortierellales</taxon>
        <taxon>Mortierellaceae</taxon>
        <taxon>Lunasporangiospora</taxon>
    </lineage>
</organism>
<feature type="domain" description="C2H2-type" evidence="9">
    <location>
        <begin position="360"/>
        <end position="387"/>
    </location>
</feature>
<keyword evidence="5" id="KW-0862">Zinc</keyword>
<evidence type="ECO:0000256" key="1">
    <source>
        <dbReference type="ARBA" id="ARBA00004123"/>
    </source>
</evidence>
<comment type="caution">
    <text evidence="10">The sequence shown here is derived from an EMBL/GenBank/DDBJ whole genome shotgun (WGS) entry which is preliminary data.</text>
</comment>
<feature type="region of interest" description="Disordered" evidence="8">
    <location>
        <begin position="277"/>
        <end position="307"/>
    </location>
</feature>
<evidence type="ECO:0000256" key="5">
    <source>
        <dbReference type="ARBA" id="ARBA00022833"/>
    </source>
</evidence>
<feature type="non-terminal residue" evidence="10">
    <location>
        <position position="1"/>
    </location>
</feature>
<feature type="region of interest" description="Disordered" evidence="8">
    <location>
        <begin position="429"/>
        <end position="713"/>
    </location>
</feature>
<evidence type="ECO:0000256" key="3">
    <source>
        <dbReference type="ARBA" id="ARBA00022737"/>
    </source>
</evidence>
<keyword evidence="11" id="KW-1185">Reference proteome</keyword>
<proteinExistence type="predicted"/>
<reference evidence="10" key="1">
    <citation type="journal article" date="2020" name="Fungal Divers.">
        <title>Resolving the Mortierellaceae phylogeny through synthesis of multi-gene phylogenetics and phylogenomics.</title>
        <authorList>
            <person name="Vandepol N."/>
            <person name="Liber J."/>
            <person name="Desiro A."/>
            <person name="Na H."/>
            <person name="Kennedy M."/>
            <person name="Barry K."/>
            <person name="Grigoriev I.V."/>
            <person name="Miller A.N."/>
            <person name="O'Donnell K."/>
            <person name="Stajich J.E."/>
            <person name="Bonito G."/>
        </authorList>
    </citation>
    <scope>NUCLEOTIDE SEQUENCE</scope>
    <source>
        <strain evidence="10">KOD1015</strain>
    </source>
</reference>
<accession>A0A9P6KDS1</accession>
<dbReference type="EMBL" id="JAABOA010001656">
    <property type="protein sequence ID" value="KAF9581123.1"/>
    <property type="molecule type" value="Genomic_DNA"/>
</dbReference>
<dbReference type="SUPFAM" id="SSF57667">
    <property type="entry name" value="beta-beta-alpha zinc fingers"/>
    <property type="match status" value="2"/>
</dbReference>
<dbReference type="PANTHER" id="PTHR16515">
    <property type="entry name" value="PR DOMAIN ZINC FINGER PROTEIN"/>
    <property type="match status" value="1"/>
</dbReference>
<feature type="compositionally biased region" description="Polar residues" evidence="8">
    <location>
        <begin position="525"/>
        <end position="537"/>
    </location>
</feature>
<keyword evidence="6" id="KW-0539">Nucleus</keyword>
<evidence type="ECO:0000313" key="10">
    <source>
        <dbReference type="EMBL" id="KAF9581123.1"/>
    </source>
</evidence>
<dbReference type="AlphaFoldDB" id="A0A9P6KDS1"/>
<dbReference type="GO" id="GO:0005634">
    <property type="term" value="C:nucleus"/>
    <property type="evidence" value="ECO:0007669"/>
    <property type="project" value="UniProtKB-SubCell"/>
</dbReference>
<feature type="region of interest" description="Disordered" evidence="8">
    <location>
        <begin position="110"/>
        <end position="129"/>
    </location>
</feature>
<feature type="domain" description="C2H2-type" evidence="9">
    <location>
        <begin position="332"/>
        <end position="359"/>
    </location>
</feature>
<evidence type="ECO:0000256" key="7">
    <source>
        <dbReference type="PROSITE-ProRule" id="PRU00042"/>
    </source>
</evidence>
<dbReference type="InterPro" id="IPR050331">
    <property type="entry name" value="Zinc_finger"/>
</dbReference>
<feature type="compositionally biased region" description="Polar residues" evidence="8">
    <location>
        <begin position="482"/>
        <end position="491"/>
    </location>
</feature>
<evidence type="ECO:0000313" key="11">
    <source>
        <dbReference type="Proteomes" id="UP000780801"/>
    </source>
</evidence>
<evidence type="ECO:0000256" key="2">
    <source>
        <dbReference type="ARBA" id="ARBA00022723"/>
    </source>
</evidence>
<dbReference type="InterPro" id="IPR013087">
    <property type="entry name" value="Znf_C2H2_type"/>
</dbReference>
<dbReference type="Proteomes" id="UP000780801">
    <property type="component" value="Unassembled WGS sequence"/>
</dbReference>
<dbReference type="GO" id="GO:0008270">
    <property type="term" value="F:zinc ion binding"/>
    <property type="evidence" value="ECO:0007669"/>
    <property type="project" value="UniProtKB-KW"/>
</dbReference>
<feature type="compositionally biased region" description="Basic and acidic residues" evidence="8">
    <location>
        <begin position="507"/>
        <end position="517"/>
    </location>
</feature>
<name>A0A9P6KDS1_9FUNG</name>
<feature type="region of interest" description="Disordered" evidence="8">
    <location>
        <begin position="152"/>
        <end position="246"/>
    </location>
</feature>
<protein>
    <recommendedName>
        <fullName evidence="9">C2H2-type domain-containing protein</fullName>
    </recommendedName>
</protein>
<feature type="compositionally biased region" description="Basic and acidic residues" evidence="8">
    <location>
        <begin position="429"/>
        <end position="442"/>
    </location>
</feature>
<evidence type="ECO:0000256" key="6">
    <source>
        <dbReference type="ARBA" id="ARBA00023242"/>
    </source>
</evidence>
<gene>
    <name evidence="10" type="ORF">BGW38_001975</name>
</gene>
<dbReference type="Gene3D" id="3.30.160.60">
    <property type="entry name" value="Classic Zinc Finger"/>
    <property type="match status" value="2"/>
</dbReference>
<feature type="compositionally biased region" description="Polar residues" evidence="8">
    <location>
        <begin position="627"/>
        <end position="640"/>
    </location>
</feature>
<feature type="compositionally biased region" description="Low complexity" evidence="8">
    <location>
        <begin position="668"/>
        <end position="683"/>
    </location>
</feature>
<comment type="subcellular location">
    <subcellularLocation>
        <location evidence="1">Nucleus</location>
    </subcellularLocation>
</comment>
<keyword evidence="4 7" id="KW-0863">Zinc-finger</keyword>
<feature type="domain" description="C2H2-type" evidence="9">
    <location>
        <begin position="302"/>
        <end position="331"/>
    </location>
</feature>
<feature type="compositionally biased region" description="Low complexity" evidence="8">
    <location>
        <begin position="590"/>
        <end position="602"/>
    </location>
</feature>
<evidence type="ECO:0000256" key="4">
    <source>
        <dbReference type="ARBA" id="ARBA00022771"/>
    </source>
</evidence>
<dbReference type="GO" id="GO:0010468">
    <property type="term" value="P:regulation of gene expression"/>
    <property type="evidence" value="ECO:0007669"/>
    <property type="project" value="TreeGrafter"/>
</dbReference>
<dbReference type="Pfam" id="PF00096">
    <property type="entry name" value="zf-C2H2"/>
    <property type="match status" value="2"/>
</dbReference>
<evidence type="ECO:0000259" key="9">
    <source>
        <dbReference type="PROSITE" id="PS50157"/>
    </source>
</evidence>
<dbReference type="OrthoDB" id="8117402at2759"/>
<dbReference type="InterPro" id="IPR036236">
    <property type="entry name" value="Znf_C2H2_sf"/>
</dbReference>
<dbReference type="PROSITE" id="PS50157">
    <property type="entry name" value="ZINC_FINGER_C2H2_2"/>
    <property type="match status" value="3"/>
</dbReference>
<dbReference type="PANTHER" id="PTHR16515:SF49">
    <property type="entry name" value="GASTRULA ZINC FINGER PROTEIN XLCGF49.1-LIKE-RELATED"/>
    <property type="match status" value="1"/>
</dbReference>
<keyword evidence="2" id="KW-0479">Metal-binding</keyword>
<evidence type="ECO:0000256" key="8">
    <source>
        <dbReference type="SAM" id="MobiDB-lite"/>
    </source>
</evidence>
<keyword evidence="3" id="KW-0677">Repeat</keyword>